<dbReference type="InterPro" id="IPR035974">
    <property type="entry name" value="Rap/Ran-GAP_sf"/>
</dbReference>
<name>A0A058Z7E9_FONAL</name>
<evidence type="ECO:0000313" key="4">
    <source>
        <dbReference type="EMBL" id="KCV70011.1"/>
    </source>
</evidence>
<reference evidence="4" key="1">
    <citation type="submission" date="2013-04" db="EMBL/GenBank/DDBJ databases">
        <title>The Genome Sequence of Fonticula alba ATCC 38817.</title>
        <authorList>
            <consortium name="The Broad Institute Genomics Platform"/>
            <person name="Russ C."/>
            <person name="Cuomo C."/>
            <person name="Burger G."/>
            <person name="Gray M.W."/>
            <person name="Holland P.W.H."/>
            <person name="King N."/>
            <person name="Lang F.B.F."/>
            <person name="Roger A.J."/>
            <person name="Ruiz-Trillo I."/>
            <person name="Brown M."/>
            <person name="Walker B."/>
            <person name="Young S."/>
            <person name="Zeng Q."/>
            <person name="Gargeya S."/>
            <person name="Fitzgerald M."/>
            <person name="Haas B."/>
            <person name="Abouelleil A."/>
            <person name="Allen A.W."/>
            <person name="Alvarado L."/>
            <person name="Arachchi H.M."/>
            <person name="Berlin A.M."/>
            <person name="Chapman S.B."/>
            <person name="Gainer-Dewar J."/>
            <person name="Goldberg J."/>
            <person name="Griggs A."/>
            <person name="Gujja S."/>
            <person name="Hansen M."/>
            <person name="Howarth C."/>
            <person name="Imamovic A."/>
            <person name="Ireland A."/>
            <person name="Larimer J."/>
            <person name="McCowan C."/>
            <person name="Murphy C."/>
            <person name="Pearson M."/>
            <person name="Poon T.W."/>
            <person name="Priest M."/>
            <person name="Roberts A."/>
            <person name="Saif S."/>
            <person name="Shea T."/>
            <person name="Sisk P."/>
            <person name="Sykes S."/>
            <person name="Wortman J."/>
            <person name="Nusbaum C."/>
            <person name="Birren B."/>
        </authorList>
    </citation>
    <scope>NUCLEOTIDE SEQUENCE [LARGE SCALE GENOMIC DNA]</scope>
    <source>
        <strain evidence="4">ATCC 38817</strain>
    </source>
</reference>
<proteinExistence type="predicted"/>
<protein>
    <recommendedName>
        <fullName evidence="3">Rap-GAP domain-containing protein</fullName>
    </recommendedName>
</protein>
<dbReference type="GO" id="GO:0005737">
    <property type="term" value="C:cytoplasm"/>
    <property type="evidence" value="ECO:0007669"/>
    <property type="project" value="TreeGrafter"/>
</dbReference>
<keyword evidence="5" id="KW-1185">Reference proteome</keyword>
<dbReference type="eggNOG" id="KOG3686">
    <property type="taxonomic scope" value="Eukaryota"/>
</dbReference>
<keyword evidence="1" id="KW-0343">GTPase activation</keyword>
<feature type="region of interest" description="Disordered" evidence="2">
    <location>
        <begin position="156"/>
        <end position="223"/>
    </location>
</feature>
<dbReference type="PROSITE" id="PS50085">
    <property type="entry name" value="RAPGAP"/>
    <property type="match status" value="1"/>
</dbReference>
<organism evidence="4">
    <name type="scientific">Fonticula alba</name>
    <name type="common">Slime mold</name>
    <dbReference type="NCBI Taxonomy" id="691883"/>
    <lineage>
        <taxon>Eukaryota</taxon>
        <taxon>Rotosphaerida</taxon>
        <taxon>Fonticulaceae</taxon>
        <taxon>Fonticula</taxon>
    </lineage>
</organism>
<evidence type="ECO:0000313" key="5">
    <source>
        <dbReference type="Proteomes" id="UP000030693"/>
    </source>
</evidence>
<feature type="compositionally biased region" description="Low complexity" evidence="2">
    <location>
        <begin position="162"/>
        <end position="215"/>
    </location>
</feature>
<dbReference type="PANTHER" id="PTHR15711">
    <property type="entry name" value="RAP GTPASE-ACTIVATING PROTEIN"/>
    <property type="match status" value="1"/>
</dbReference>
<dbReference type="Gene3D" id="3.40.50.11210">
    <property type="entry name" value="Rap/Ran-GAP"/>
    <property type="match status" value="1"/>
</dbReference>
<evidence type="ECO:0000256" key="2">
    <source>
        <dbReference type="SAM" id="MobiDB-lite"/>
    </source>
</evidence>
<gene>
    <name evidence="4" type="ORF">H696_03478</name>
</gene>
<dbReference type="Pfam" id="PF02145">
    <property type="entry name" value="Rap_GAP"/>
    <property type="match status" value="1"/>
</dbReference>
<dbReference type="OrthoDB" id="6710747at2759"/>
<feature type="domain" description="Rap-GAP" evidence="3">
    <location>
        <begin position="1"/>
        <end position="141"/>
    </location>
</feature>
<evidence type="ECO:0000259" key="3">
    <source>
        <dbReference type="PROSITE" id="PS50085"/>
    </source>
</evidence>
<evidence type="ECO:0000256" key="1">
    <source>
        <dbReference type="ARBA" id="ARBA00022468"/>
    </source>
</evidence>
<dbReference type="GeneID" id="20528203"/>
<dbReference type="InterPro" id="IPR050989">
    <property type="entry name" value="Rap1_Ran_GAP"/>
</dbReference>
<dbReference type="AlphaFoldDB" id="A0A058Z7E9"/>
<accession>A0A058Z7E9</accession>
<dbReference type="GO" id="GO:0051056">
    <property type="term" value="P:regulation of small GTPase mediated signal transduction"/>
    <property type="evidence" value="ECO:0007669"/>
    <property type="project" value="InterPro"/>
</dbReference>
<dbReference type="InterPro" id="IPR000331">
    <property type="entry name" value="Rap/Ran_GAP_dom"/>
</dbReference>
<dbReference type="PANTHER" id="PTHR15711:SF22">
    <property type="entry name" value="RAP-GAP DOMAIN-CONTAINING PROTEIN"/>
    <property type="match status" value="1"/>
</dbReference>
<sequence length="246" mass="26029">MFHVSTLLPYNPSDPQQIQRKRHIGNDVCLIIFHEGDPAVGFDPTTLRSQFTHIQAVVRPIRSRRPFVASQTPVPRYRMEVCARDDVPEFAPELPAPPEFDASELREILLAKLINGERSAMEAPRFKEPHLRARARHFSFLCETYADHPITGSAPPTILFQSSAPSSSPSSMSSSGPGMPLSSSGGSSSSLLSGTAASSASLSSISSGSSSTAGGSHCGNNVPGSTGALFPLSGATISIPSSSLRP</sequence>
<dbReference type="GO" id="GO:0005096">
    <property type="term" value="F:GTPase activator activity"/>
    <property type="evidence" value="ECO:0007669"/>
    <property type="project" value="UniProtKB-KW"/>
</dbReference>
<dbReference type="Proteomes" id="UP000030693">
    <property type="component" value="Unassembled WGS sequence"/>
</dbReference>
<dbReference type="SUPFAM" id="SSF111347">
    <property type="entry name" value="Rap/Ran-GAP"/>
    <property type="match status" value="1"/>
</dbReference>
<dbReference type="EMBL" id="KB932205">
    <property type="protein sequence ID" value="KCV70011.1"/>
    <property type="molecule type" value="Genomic_DNA"/>
</dbReference>
<dbReference type="STRING" id="691883.A0A058Z7E9"/>
<dbReference type="RefSeq" id="XP_009495617.1">
    <property type="nucleotide sequence ID" value="XM_009497342.1"/>
</dbReference>